<feature type="domain" description="ChsH2 rubredoxin-like zinc ribbon" evidence="2">
    <location>
        <begin position="31"/>
        <end position="65"/>
    </location>
</feature>
<dbReference type="Proteomes" id="UP000186940">
    <property type="component" value="Unassembled WGS sequence"/>
</dbReference>
<gene>
    <name evidence="3" type="ORF">SCAL_001238</name>
</gene>
<evidence type="ECO:0000313" key="4">
    <source>
        <dbReference type="Proteomes" id="UP000186940"/>
    </source>
</evidence>
<reference evidence="3" key="1">
    <citation type="submission" date="2016-05" db="EMBL/GenBank/DDBJ databases">
        <title>Microbial consortia oxidize butane by reversing methanogenesis.</title>
        <authorList>
            <person name="Laso-Perez R."/>
            <person name="Richter M."/>
            <person name="Wegener G."/>
            <person name="Musat F."/>
        </authorList>
    </citation>
    <scope>NUCLEOTIDE SEQUENCE [LARGE SCALE GENOMIC DNA]</scope>
    <source>
        <strain evidence="3">BOX2</strain>
    </source>
</reference>
<sequence length="155" mass="16812">MKGMAGLELEEIEKEMAAAFKYVLTAEDYKNALLENKLMGLKCDDCGAITCPPMAVCQKCGSKNLKSIELSGKGEIMTFTTITVPPQGFEGPYICCLVKTVEGPWVPGRLNYGVDEAQNDGMSLVGRKVVLEKGVAIPGDDFTVGEHVFPLFKLE</sequence>
<dbReference type="InterPro" id="IPR002878">
    <property type="entry name" value="ChsH2_C"/>
</dbReference>
<proteinExistence type="predicted"/>
<feature type="domain" description="ChsH2 C-terminal OB-fold" evidence="1">
    <location>
        <begin position="69"/>
        <end position="117"/>
    </location>
</feature>
<dbReference type="InterPro" id="IPR022002">
    <property type="entry name" value="ChsH2_Znr"/>
</dbReference>
<evidence type="ECO:0000313" key="3">
    <source>
        <dbReference type="EMBL" id="OFV67863.1"/>
    </source>
</evidence>
<dbReference type="EMBL" id="LYOS01000003">
    <property type="protein sequence ID" value="OFV67863.1"/>
    <property type="molecule type" value="Genomic_DNA"/>
</dbReference>
<dbReference type="InterPro" id="IPR012340">
    <property type="entry name" value="NA-bd_OB-fold"/>
</dbReference>
<dbReference type="STRING" id="1838285.SCAL_001238"/>
<protein>
    <submittedName>
        <fullName evidence="3">AcaC</fullName>
    </submittedName>
</protein>
<accession>A0A1F2P9I1</accession>
<dbReference type="InterPro" id="IPR052513">
    <property type="entry name" value="Thioester_dehydratase-like"/>
</dbReference>
<dbReference type="Pfam" id="PF01796">
    <property type="entry name" value="OB_ChsH2_C"/>
    <property type="match status" value="1"/>
</dbReference>
<evidence type="ECO:0000259" key="2">
    <source>
        <dbReference type="Pfam" id="PF12172"/>
    </source>
</evidence>
<name>A0A1F2P9I1_9EURY</name>
<comment type="caution">
    <text evidence="3">The sequence shown here is derived from an EMBL/GenBank/DDBJ whole genome shotgun (WGS) entry which is preliminary data.</text>
</comment>
<dbReference type="AlphaFoldDB" id="A0A1F2P9I1"/>
<dbReference type="PANTHER" id="PTHR34075">
    <property type="entry name" value="BLR3430 PROTEIN"/>
    <property type="match status" value="1"/>
</dbReference>
<evidence type="ECO:0000259" key="1">
    <source>
        <dbReference type="Pfam" id="PF01796"/>
    </source>
</evidence>
<dbReference type="Gene3D" id="6.10.30.10">
    <property type="match status" value="1"/>
</dbReference>
<organism evidence="3 4">
    <name type="scientific">Candidatus Syntropharchaeum caldarium</name>
    <dbReference type="NCBI Taxonomy" id="1838285"/>
    <lineage>
        <taxon>Archaea</taxon>
        <taxon>Methanobacteriati</taxon>
        <taxon>Methanobacteriota</taxon>
        <taxon>Stenosarchaea group</taxon>
        <taxon>Methanomicrobia</taxon>
        <taxon>Methanosarcinales</taxon>
        <taxon>ANME-2 cluster</taxon>
        <taxon>Candidatus Syntropharchaeum</taxon>
    </lineage>
</organism>
<dbReference type="SUPFAM" id="SSF50249">
    <property type="entry name" value="Nucleic acid-binding proteins"/>
    <property type="match status" value="1"/>
</dbReference>
<dbReference type="PANTHER" id="PTHR34075:SF5">
    <property type="entry name" value="BLR3430 PROTEIN"/>
    <property type="match status" value="1"/>
</dbReference>
<dbReference type="Pfam" id="PF12172">
    <property type="entry name" value="zf-ChsH2"/>
    <property type="match status" value="1"/>
</dbReference>
<keyword evidence="4" id="KW-1185">Reference proteome</keyword>